<accession>A0A4R4E3V3</accession>
<reference evidence="1 2" key="1">
    <citation type="submission" date="2019-03" db="EMBL/GenBank/DDBJ databases">
        <authorList>
            <person name="Kim M.K.M."/>
        </authorList>
    </citation>
    <scope>NUCLEOTIDE SEQUENCE [LARGE SCALE GENOMIC DNA]</scope>
    <source>
        <strain evidence="1 2">18JY21-1</strain>
    </source>
</reference>
<keyword evidence="2" id="KW-1185">Reference proteome</keyword>
<gene>
    <name evidence="1" type="ORF">E0485_19860</name>
</gene>
<proteinExistence type="predicted"/>
<sequence>MAGKSSKGGAKTTKKKKELHNGRIQYVMRLVESSTCDVCKTPCTRGLNYAAHMKEPGAVGYGVPCILTRKAIQ</sequence>
<dbReference type="OrthoDB" id="2382331at2"/>
<dbReference type="RefSeq" id="WP_132419812.1">
    <property type="nucleotide sequence ID" value="NZ_SKFG01000027.1"/>
</dbReference>
<name>A0A4R4E3V3_9BACL</name>
<dbReference type="AlphaFoldDB" id="A0A4R4E3V3"/>
<evidence type="ECO:0000313" key="1">
    <source>
        <dbReference type="EMBL" id="TCZ74244.1"/>
    </source>
</evidence>
<dbReference type="Proteomes" id="UP000295418">
    <property type="component" value="Unassembled WGS sequence"/>
</dbReference>
<protein>
    <submittedName>
        <fullName evidence="1">Uncharacterized protein</fullName>
    </submittedName>
</protein>
<dbReference type="EMBL" id="SKFG01000027">
    <property type="protein sequence ID" value="TCZ74244.1"/>
    <property type="molecule type" value="Genomic_DNA"/>
</dbReference>
<evidence type="ECO:0000313" key="2">
    <source>
        <dbReference type="Proteomes" id="UP000295418"/>
    </source>
</evidence>
<organism evidence="1 2">
    <name type="scientific">Paenibacillus albiflavus</name>
    <dbReference type="NCBI Taxonomy" id="2545760"/>
    <lineage>
        <taxon>Bacteria</taxon>
        <taxon>Bacillati</taxon>
        <taxon>Bacillota</taxon>
        <taxon>Bacilli</taxon>
        <taxon>Bacillales</taxon>
        <taxon>Paenibacillaceae</taxon>
        <taxon>Paenibacillus</taxon>
    </lineage>
</organism>
<comment type="caution">
    <text evidence="1">The sequence shown here is derived from an EMBL/GenBank/DDBJ whole genome shotgun (WGS) entry which is preliminary data.</text>
</comment>